<keyword evidence="1" id="KW-0472">Membrane</keyword>
<organism evidence="2 3">
    <name type="scientific">Rubripirellula obstinata</name>
    <dbReference type="NCBI Taxonomy" id="406547"/>
    <lineage>
        <taxon>Bacteria</taxon>
        <taxon>Pseudomonadati</taxon>
        <taxon>Planctomycetota</taxon>
        <taxon>Planctomycetia</taxon>
        <taxon>Pirellulales</taxon>
        <taxon>Pirellulaceae</taxon>
        <taxon>Rubripirellula</taxon>
    </lineage>
</organism>
<dbReference type="EMBL" id="VRLW01000001">
    <property type="protein sequence ID" value="KAA1260863.1"/>
    <property type="molecule type" value="Genomic_DNA"/>
</dbReference>
<proteinExistence type="predicted"/>
<accession>A0A5B1CND0</accession>
<keyword evidence="1" id="KW-0812">Transmembrane</keyword>
<comment type="caution">
    <text evidence="2">The sequence shown here is derived from an EMBL/GenBank/DDBJ whole genome shotgun (WGS) entry which is preliminary data.</text>
</comment>
<protein>
    <submittedName>
        <fullName evidence="2">Uncharacterized protein</fullName>
    </submittedName>
</protein>
<sequence length="314" mass="35295">MCIFTQPVISVSNTQIFARPSGTGTQFLAYQMNYESSNQNAMILPLPVKQPSDGESLRFINLKDYDAFFDDLADGFPFSSPPSIGCSAPFDPASRHDLEVFEVGNYIASFVPTLPDFDLLDSRFKLPNEIWESIPEYQNFGFAVFQLAAGSLKPHPMAFEFQSVASDLFFPTIHIHDGKIHESEKFDHILYVQHAGLDSKVFGYENSNVEDKSTGLIRSKYVASRFCDIDKSAGLIDGNLLLHRKIIRGDLPNSDIRFTFSGDPLKPSLNLRPWLSHTPWLIVLAAIGWFFNRRSKIKNLRGSKTGQSDNEIVT</sequence>
<keyword evidence="1" id="KW-1133">Transmembrane helix</keyword>
<evidence type="ECO:0000313" key="2">
    <source>
        <dbReference type="EMBL" id="KAA1260863.1"/>
    </source>
</evidence>
<keyword evidence="3" id="KW-1185">Reference proteome</keyword>
<evidence type="ECO:0000256" key="1">
    <source>
        <dbReference type="SAM" id="Phobius"/>
    </source>
</evidence>
<dbReference type="Proteomes" id="UP000322699">
    <property type="component" value="Unassembled WGS sequence"/>
</dbReference>
<name>A0A5B1CND0_9BACT</name>
<gene>
    <name evidence="2" type="ORF">LF1_34050</name>
</gene>
<dbReference type="AlphaFoldDB" id="A0A5B1CND0"/>
<feature type="transmembrane region" description="Helical" evidence="1">
    <location>
        <begin position="274"/>
        <end position="291"/>
    </location>
</feature>
<evidence type="ECO:0000313" key="3">
    <source>
        <dbReference type="Proteomes" id="UP000322699"/>
    </source>
</evidence>
<reference evidence="2 3" key="1">
    <citation type="submission" date="2019-08" db="EMBL/GenBank/DDBJ databases">
        <title>Deep-cultivation of Planctomycetes and their phenomic and genomic characterization uncovers novel biology.</title>
        <authorList>
            <person name="Wiegand S."/>
            <person name="Jogler M."/>
            <person name="Boedeker C."/>
            <person name="Pinto D."/>
            <person name="Vollmers J."/>
            <person name="Rivas-Marin E."/>
            <person name="Kohn T."/>
            <person name="Peeters S.H."/>
            <person name="Heuer A."/>
            <person name="Rast P."/>
            <person name="Oberbeckmann S."/>
            <person name="Bunk B."/>
            <person name="Jeske O."/>
            <person name="Meyerdierks A."/>
            <person name="Storesund J.E."/>
            <person name="Kallscheuer N."/>
            <person name="Luecker S."/>
            <person name="Lage O.M."/>
            <person name="Pohl T."/>
            <person name="Merkel B.J."/>
            <person name="Hornburger P."/>
            <person name="Mueller R.-W."/>
            <person name="Bruemmer F."/>
            <person name="Labrenz M."/>
            <person name="Spormann A.M."/>
            <person name="Op Den Camp H."/>
            <person name="Overmann J."/>
            <person name="Amann R."/>
            <person name="Jetten M.S.M."/>
            <person name="Mascher T."/>
            <person name="Medema M.H."/>
            <person name="Devos D.P."/>
            <person name="Kaster A.-K."/>
            <person name="Ovreas L."/>
            <person name="Rohde M."/>
            <person name="Galperin M.Y."/>
            <person name="Jogler C."/>
        </authorList>
    </citation>
    <scope>NUCLEOTIDE SEQUENCE [LARGE SCALE GENOMIC DNA]</scope>
    <source>
        <strain evidence="2 3">LF1</strain>
    </source>
</reference>